<dbReference type="STRING" id="747525.W4KAH2"/>
<dbReference type="PANTHER" id="PTHR33064">
    <property type="entry name" value="POL PROTEIN"/>
    <property type="match status" value="1"/>
</dbReference>
<dbReference type="EMBL" id="KI925457">
    <property type="protein sequence ID" value="ETW82812.1"/>
    <property type="molecule type" value="Genomic_DNA"/>
</dbReference>
<dbReference type="Gene3D" id="3.30.70.270">
    <property type="match status" value="1"/>
</dbReference>
<dbReference type="InterPro" id="IPR043502">
    <property type="entry name" value="DNA/RNA_pol_sf"/>
</dbReference>
<dbReference type="InterPro" id="IPR043128">
    <property type="entry name" value="Rev_trsase/Diguanyl_cyclase"/>
</dbReference>
<gene>
    <name evidence="2" type="ORF">HETIRDRAFT_416875</name>
</gene>
<feature type="domain" description="Reverse transcriptase" evidence="1">
    <location>
        <begin position="1"/>
        <end position="85"/>
    </location>
</feature>
<dbReference type="AlphaFoldDB" id="W4KAH2"/>
<dbReference type="Pfam" id="PF00078">
    <property type="entry name" value="RVT_1"/>
    <property type="match status" value="1"/>
</dbReference>
<dbReference type="GeneID" id="20673367"/>
<dbReference type="InterPro" id="IPR051320">
    <property type="entry name" value="Viral_Replic_Matur_Polypro"/>
</dbReference>
<dbReference type="PROSITE" id="PS50878">
    <property type="entry name" value="RT_POL"/>
    <property type="match status" value="1"/>
</dbReference>
<dbReference type="KEGG" id="hir:HETIRDRAFT_416875"/>
<dbReference type="HOGENOM" id="CLU_000384_33_7_1"/>
<dbReference type="RefSeq" id="XP_009545132.1">
    <property type="nucleotide sequence ID" value="XM_009546837.1"/>
</dbReference>
<evidence type="ECO:0000313" key="2">
    <source>
        <dbReference type="EMBL" id="ETW82812.1"/>
    </source>
</evidence>
<protein>
    <recommendedName>
        <fullName evidence="1">Reverse transcriptase domain-containing protein</fullName>
    </recommendedName>
</protein>
<dbReference type="PANTHER" id="PTHR33064:SF37">
    <property type="entry name" value="RIBONUCLEASE H"/>
    <property type="match status" value="1"/>
</dbReference>
<dbReference type="OrthoDB" id="1750432at2759"/>
<dbReference type="InterPro" id="IPR000477">
    <property type="entry name" value="RT_dom"/>
</dbReference>
<reference evidence="2 3" key="1">
    <citation type="journal article" date="2012" name="New Phytol.">
        <title>Insight into trade-off between wood decay and parasitism from the genome of a fungal forest pathogen.</title>
        <authorList>
            <person name="Olson A."/>
            <person name="Aerts A."/>
            <person name="Asiegbu F."/>
            <person name="Belbahri L."/>
            <person name="Bouzid O."/>
            <person name="Broberg A."/>
            <person name="Canback B."/>
            <person name="Coutinho P.M."/>
            <person name="Cullen D."/>
            <person name="Dalman K."/>
            <person name="Deflorio G."/>
            <person name="van Diepen L.T."/>
            <person name="Dunand C."/>
            <person name="Duplessis S."/>
            <person name="Durling M."/>
            <person name="Gonthier P."/>
            <person name="Grimwood J."/>
            <person name="Fossdal C.G."/>
            <person name="Hansson D."/>
            <person name="Henrissat B."/>
            <person name="Hietala A."/>
            <person name="Himmelstrand K."/>
            <person name="Hoffmeister D."/>
            <person name="Hogberg N."/>
            <person name="James T.Y."/>
            <person name="Karlsson M."/>
            <person name="Kohler A."/>
            <person name="Kues U."/>
            <person name="Lee Y.H."/>
            <person name="Lin Y.C."/>
            <person name="Lind M."/>
            <person name="Lindquist E."/>
            <person name="Lombard V."/>
            <person name="Lucas S."/>
            <person name="Lunden K."/>
            <person name="Morin E."/>
            <person name="Murat C."/>
            <person name="Park J."/>
            <person name="Raffaello T."/>
            <person name="Rouze P."/>
            <person name="Salamov A."/>
            <person name="Schmutz J."/>
            <person name="Solheim H."/>
            <person name="Stahlberg J."/>
            <person name="Velez H."/>
            <person name="de Vries R.P."/>
            <person name="Wiebenga A."/>
            <person name="Woodward S."/>
            <person name="Yakovlev I."/>
            <person name="Garbelotto M."/>
            <person name="Martin F."/>
            <person name="Grigoriev I.V."/>
            <person name="Stenlid J."/>
        </authorList>
    </citation>
    <scope>NUCLEOTIDE SEQUENCE [LARGE SCALE GENOMIC DNA]</scope>
    <source>
        <strain evidence="2 3">TC 32-1</strain>
    </source>
</reference>
<dbReference type="eggNOG" id="KOG0017">
    <property type="taxonomic scope" value="Eukaryota"/>
</dbReference>
<name>W4KAH2_HETIT</name>
<dbReference type="Proteomes" id="UP000030671">
    <property type="component" value="Unassembled WGS sequence"/>
</dbReference>
<dbReference type="InParanoid" id="W4KAH2"/>
<dbReference type="SUPFAM" id="SSF56672">
    <property type="entry name" value="DNA/RNA polymerases"/>
    <property type="match status" value="1"/>
</dbReference>
<evidence type="ECO:0000259" key="1">
    <source>
        <dbReference type="PROSITE" id="PS50878"/>
    </source>
</evidence>
<organism evidence="2 3">
    <name type="scientific">Heterobasidion irregulare (strain TC 32-1)</name>
    <dbReference type="NCBI Taxonomy" id="747525"/>
    <lineage>
        <taxon>Eukaryota</taxon>
        <taxon>Fungi</taxon>
        <taxon>Dikarya</taxon>
        <taxon>Basidiomycota</taxon>
        <taxon>Agaricomycotina</taxon>
        <taxon>Agaricomycetes</taxon>
        <taxon>Russulales</taxon>
        <taxon>Bondarzewiaceae</taxon>
        <taxon>Heterobasidion</taxon>
        <taxon>Heterobasidion annosum species complex</taxon>
    </lineage>
</organism>
<evidence type="ECO:0000313" key="3">
    <source>
        <dbReference type="Proteomes" id="UP000030671"/>
    </source>
</evidence>
<keyword evidence="3" id="KW-1185">Reference proteome</keyword>
<accession>W4KAH2</accession>
<sequence length="140" mass="16489">MVVFFGLTNSLVTFQAMINMIFQKLIIAHKITIYMDDILIFSKSMAEHIHIFYQVFQILCDNDLYIKPEKHEFYKEKLNYLGYTISKDYITIKNSKVDTKKDWPIICMVQDICSFLGLGNFYRRTKNKIGLTNAKKPLNV</sequence>
<proteinExistence type="predicted"/>